<evidence type="ECO:0000256" key="9">
    <source>
        <dbReference type="PROSITE-ProRule" id="PRU00169"/>
    </source>
</evidence>
<dbReference type="OrthoDB" id="9759232at2"/>
<name>A0A0U1P154_9BACI</name>
<keyword evidence="5" id="KW-0805">Transcription regulation</keyword>
<organism evidence="11 12">
    <name type="scientific">Neobacillus massiliamazoniensis</name>
    <dbReference type="NCBI Taxonomy" id="1499688"/>
    <lineage>
        <taxon>Bacteria</taxon>
        <taxon>Bacillati</taxon>
        <taxon>Bacillota</taxon>
        <taxon>Bacilli</taxon>
        <taxon>Bacillales</taxon>
        <taxon>Bacillaceae</taxon>
        <taxon>Neobacillus</taxon>
    </lineage>
</organism>
<gene>
    <name evidence="11" type="primary">dctR</name>
    <name evidence="11" type="ORF">BN000_04024</name>
</gene>
<dbReference type="SMART" id="SM00448">
    <property type="entry name" value="REC"/>
    <property type="match status" value="1"/>
</dbReference>
<dbReference type="AlphaFoldDB" id="A0A0U1P154"/>
<evidence type="ECO:0000256" key="7">
    <source>
        <dbReference type="ARBA" id="ARBA00023159"/>
    </source>
</evidence>
<keyword evidence="6" id="KW-0238">DNA-binding</keyword>
<dbReference type="Gene3D" id="3.40.50.2300">
    <property type="match status" value="1"/>
</dbReference>
<dbReference type="GO" id="GO:0005737">
    <property type="term" value="C:cytoplasm"/>
    <property type="evidence" value="ECO:0007669"/>
    <property type="project" value="UniProtKB-SubCell"/>
</dbReference>
<dbReference type="InterPro" id="IPR011006">
    <property type="entry name" value="CheY-like_superfamily"/>
</dbReference>
<dbReference type="STRING" id="1499688.BN000_04024"/>
<evidence type="ECO:0000313" key="11">
    <source>
        <dbReference type="EMBL" id="CRK84025.1"/>
    </source>
</evidence>
<evidence type="ECO:0000256" key="1">
    <source>
        <dbReference type="ARBA" id="ARBA00004496"/>
    </source>
</evidence>
<dbReference type="Pfam" id="PF00072">
    <property type="entry name" value="Response_reg"/>
    <property type="match status" value="1"/>
</dbReference>
<evidence type="ECO:0000259" key="10">
    <source>
        <dbReference type="PROSITE" id="PS50110"/>
    </source>
</evidence>
<feature type="modified residue" description="4-aspartylphosphate" evidence="9">
    <location>
        <position position="56"/>
    </location>
</feature>
<proteinExistence type="predicted"/>
<evidence type="ECO:0000313" key="12">
    <source>
        <dbReference type="Proteomes" id="UP000199087"/>
    </source>
</evidence>
<keyword evidence="7" id="KW-0010">Activator</keyword>
<dbReference type="PANTHER" id="PTHR45526:SF1">
    <property type="entry name" value="TRANSCRIPTIONAL REGULATORY PROTEIN DCUR-RELATED"/>
    <property type="match status" value="1"/>
</dbReference>
<dbReference type="Proteomes" id="UP000199087">
    <property type="component" value="Unassembled WGS sequence"/>
</dbReference>
<dbReference type="GO" id="GO:0003677">
    <property type="term" value="F:DNA binding"/>
    <property type="evidence" value="ECO:0007669"/>
    <property type="project" value="UniProtKB-KW"/>
</dbReference>
<keyword evidence="4" id="KW-0902">Two-component regulatory system</keyword>
<keyword evidence="12" id="KW-1185">Reference proteome</keyword>
<dbReference type="GO" id="GO:0003700">
    <property type="term" value="F:DNA-binding transcription factor activity"/>
    <property type="evidence" value="ECO:0007669"/>
    <property type="project" value="InterPro"/>
</dbReference>
<dbReference type="InterPro" id="IPR001789">
    <property type="entry name" value="Sig_transdc_resp-reg_receiver"/>
</dbReference>
<dbReference type="PROSITE" id="PS50110">
    <property type="entry name" value="RESPONSE_REGULATORY"/>
    <property type="match status" value="1"/>
</dbReference>
<keyword evidence="8" id="KW-0804">Transcription</keyword>
<feature type="domain" description="Response regulatory" evidence="10">
    <location>
        <begin position="5"/>
        <end position="121"/>
    </location>
</feature>
<evidence type="ECO:0000256" key="2">
    <source>
        <dbReference type="ARBA" id="ARBA00022490"/>
    </source>
</evidence>
<dbReference type="InterPro" id="IPR048714">
    <property type="entry name" value="DpiA-like_HTH"/>
</dbReference>
<comment type="subcellular location">
    <subcellularLocation>
        <location evidence="1">Cytoplasm</location>
    </subcellularLocation>
</comment>
<dbReference type="RefSeq" id="WP_090637300.1">
    <property type="nucleotide sequence ID" value="NZ_CVRB01000004.1"/>
</dbReference>
<dbReference type="SUPFAM" id="SSF52172">
    <property type="entry name" value="CheY-like"/>
    <property type="match status" value="1"/>
</dbReference>
<sequence length="227" mass="26048">MQPIRVMIVEDDPMVMEINTEFVSKLSGFLLVGKAYNGKEAISLINKFHPDLVLLDYFLPDTNGLSLLHTIRAEHQPIDVILLTANREPHHIQEVLRAGVVDYIVKPFHFDRFQATLEQYRLAVKKYNENKQFDQADIDAITGIQLNKPESFFEEFLPKGLNDRTMQQILQFLEGQALPLSSEEVASGTGLARVTVRRYLEYLEKKGDIALEIQYGSVGRPINKYRR</sequence>
<keyword evidence="3 9" id="KW-0597">Phosphoprotein</keyword>
<evidence type="ECO:0000256" key="8">
    <source>
        <dbReference type="ARBA" id="ARBA00023163"/>
    </source>
</evidence>
<evidence type="ECO:0000256" key="6">
    <source>
        <dbReference type="ARBA" id="ARBA00023125"/>
    </source>
</evidence>
<keyword evidence="2" id="KW-0963">Cytoplasm</keyword>
<protein>
    <submittedName>
        <fullName evidence="11">C4-dicarboxylate response regulator dctR</fullName>
    </submittedName>
</protein>
<dbReference type="InterPro" id="IPR036390">
    <property type="entry name" value="WH_DNA-bd_sf"/>
</dbReference>
<dbReference type="SUPFAM" id="SSF46785">
    <property type="entry name" value="Winged helix' DNA-binding domain"/>
    <property type="match status" value="1"/>
</dbReference>
<dbReference type="PANTHER" id="PTHR45526">
    <property type="entry name" value="TRANSCRIPTIONAL REGULATORY PROTEIN DPIA"/>
    <property type="match status" value="1"/>
</dbReference>
<evidence type="ECO:0000256" key="4">
    <source>
        <dbReference type="ARBA" id="ARBA00023012"/>
    </source>
</evidence>
<dbReference type="Pfam" id="PF20714">
    <property type="entry name" value="HTH_64"/>
    <property type="match status" value="1"/>
</dbReference>
<dbReference type="EMBL" id="CVRB01000004">
    <property type="protein sequence ID" value="CRK84025.1"/>
    <property type="molecule type" value="Genomic_DNA"/>
</dbReference>
<dbReference type="InterPro" id="IPR024187">
    <property type="entry name" value="Sig_transdc_resp-reg_cit/mal"/>
</dbReference>
<dbReference type="GO" id="GO:0000156">
    <property type="term" value="F:phosphorelay response regulator activity"/>
    <property type="evidence" value="ECO:0007669"/>
    <property type="project" value="TreeGrafter"/>
</dbReference>
<dbReference type="PIRSF" id="PIRSF006171">
    <property type="entry name" value="RR_citrat_malat"/>
    <property type="match status" value="1"/>
</dbReference>
<reference evidence="12" key="1">
    <citation type="submission" date="2015-05" db="EMBL/GenBank/DDBJ databases">
        <authorList>
            <person name="Urmite Genomes"/>
        </authorList>
    </citation>
    <scope>NUCLEOTIDE SEQUENCE [LARGE SCALE GENOMIC DNA]</scope>
    <source>
        <strain evidence="12">LF1</strain>
    </source>
</reference>
<evidence type="ECO:0000256" key="5">
    <source>
        <dbReference type="ARBA" id="ARBA00023015"/>
    </source>
</evidence>
<dbReference type="InterPro" id="IPR051271">
    <property type="entry name" value="2C-system_Tx_regulators"/>
</dbReference>
<evidence type="ECO:0000256" key="3">
    <source>
        <dbReference type="ARBA" id="ARBA00022553"/>
    </source>
</evidence>
<dbReference type="CDD" id="cd19925">
    <property type="entry name" value="REC_citrate_TCS"/>
    <property type="match status" value="1"/>
</dbReference>
<accession>A0A0U1P154</accession>